<keyword evidence="3 8" id="KW-0808">Transferase</keyword>
<dbReference type="InterPro" id="IPR015848">
    <property type="entry name" value="PNPase_PH_RNA-bd_bac/org-type"/>
</dbReference>
<accession>A0ABV1E3J7</accession>
<dbReference type="Gene3D" id="3.30.1370.10">
    <property type="entry name" value="K Homology domain, type 1"/>
    <property type="match status" value="1"/>
</dbReference>
<dbReference type="PROSITE" id="PS50126">
    <property type="entry name" value="S1"/>
    <property type="match status" value="1"/>
</dbReference>
<dbReference type="EC" id="2.7.7.8" evidence="8"/>
<dbReference type="Pfam" id="PF03725">
    <property type="entry name" value="RNase_PH_C"/>
    <property type="match status" value="1"/>
</dbReference>
<evidence type="ECO:0000256" key="4">
    <source>
        <dbReference type="ARBA" id="ARBA00022695"/>
    </source>
</evidence>
<proteinExistence type="inferred from homology"/>
<dbReference type="InterPro" id="IPR012340">
    <property type="entry name" value="NA-bd_OB-fold"/>
</dbReference>
<dbReference type="InterPro" id="IPR027408">
    <property type="entry name" value="PNPase/RNase_PH_dom_sf"/>
</dbReference>
<dbReference type="GO" id="GO:0004654">
    <property type="term" value="F:polyribonucleotide nucleotidyltransferase activity"/>
    <property type="evidence" value="ECO:0007669"/>
    <property type="project" value="UniProtKB-EC"/>
</dbReference>
<protein>
    <recommendedName>
        <fullName evidence="8">Polyribonucleotide nucleotidyltransferase</fullName>
        <ecNumber evidence="8">2.7.7.8</ecNumber>
    </recommendedName>
    <alternativeName>
        <fullName evidence="8">Polynucleotide phosphorylase</fullName>
        <shortName evidence="8">PNPase</shortName>
    </alternativeName>
</protein>
<feature type="binding site" evidence="8">
    <location>
        <position position="486"/>
    </location>
    <ligand>
        <name>Mg(2+)</name>
        <dbReference type="ChEBI" id="CHEBI:18420"/>
    </ligand>
</feature>
<dbReference type="SUPFAM" id="SSF54211">
    <property type="entry name" value="Ribosomal protein S5 domain 2-like"/>
    <property type="match status" value="2"/>
</dbReference>
<dbReference type="InterPro" id="IPR001247">
    <property type="entry name" value="ExoRNase_PH_dom1"/>
</dbReference>
<gene>
    <name evidence="8" type="primary">pnp</name>
    <name evidence="11" type="ORF">WMO26_10205</name>
</gene>
<dbReference type="SUPFAM" id="SSF55666">
    <property type="entry name" value="Ribonuclease PH domain 2-like"/>
    <property type="match status" value="2"/>
</dbReference>
<keyword evidence="6 8" id="KW-0460">Magnesium</keyword>
<evidence type="ECO:0000259" key="10">
    <source>
        <dbReference type="PROSITE" id="PS50126"/>
    </source>
</evidence>
<evidence type="ECO:0000313" key="12">
    <source>
        <dbReference type="Proteomes" id="UP001489509"/>
    </source>
</evidence>
<comment type="caution">
    <text evidence="11">The sequence shown here is derived from an EMBL/GenBank/DDBJ whole genome shotgun (WGS) entry which is preliminary data.</text>
</comment>
<dbReference type="Pfam" id="PF00575">
    <property type="entry name" value="S1"/>
    <property type="match status" value="1"/>
</dbReference>
<dbReference type="InterPro" id="IPR003029">
    <property type="entry name" value="S1_domain"/>
</dbReference>
<evidence type="ECO:0000256" key="7">
    <source>
        <dbReference type="ARBA" id="ARBA00022884"/>
    </source>
</evidence>
<dbReference type="HAMAP" id="MF_01595">
    <property type="entry name" value="PNPase"/>
    <property type="match status" value="1"/>
</dbReference>
<dbReference type="SMART" id="SM00316">
    <property type="entry name" value="S1"/>
    <property type="match status" value="1"/>
</dbReference>
<sequence>MFENFRVFETELAGRPLKIETGKMACLANGACLVRYGDTAVHCAVTMSAKPRDGIDFFPLSVDFEEKLYSVGKIPGSFLKREGRPSDKAILASRLIDRPVRPLFNKDMRNDVSVVATVMSVDQDCSPEIAAMIGVSTAITISDIPWNGPISGVSVGYVDGEYVINPTAEQKAKSQMAVTVASTEKKVAMIEAGANEIPEDVMLEGILFGHKTNLKIVQFIQDIQAQIGKEKVVVPSLEPDPELLEAVKAFAIEDVKAALDTDDKKVRDERLKPVYTAVHEKFDELYPDQAAAIDECLYRTQKYVVRRWLLDEQKRVDGRGMDEIRPLAAEVGLLPRVHGSGMFTRGQTQVLTVATLGPVSDQQMLDGIDPQEFKRYMHQYNFPSYSVGETRPSRGPGRREIGHGALAERALEPVIPDVDEFPYALRLVSEVLSSNGSTSQGSICGSTLALMDAGVPIKAPVAGISCGLITEGERWMTMVDIQGLEDFFGDMDFKVAGTHKGITAIQMDLKIDGLTPEIIKEALEKTRKARLYILDDVMLKVIPEPRKELSKYAPKMLSTTIPVDKIRDIIGPGGKIIQKMCAECDCKIDVEEDGRVFIASVNTEGAERALNMIKTITSDPEIGAIYKGKVTRLMTFGAFVEIAPGKEGLVHISRLDVKRVEKVEDVVNVGDEVMVKVTEIDSQGRLNLSRRDALIEVEGLVPENDVPPTRPQRSGRPPMGGHRPPRRN</sequence>
<dbReference type="InterPro" id="IPR004088">
    <property type="entry name" value="KH_dom_type_1"/>
</dbReference>
<evidence type="ECO:0000256" key="5">
    <source>
        <dbReference type="ARBA" id="ARBA00022723"/>
    </source>
</evidence>
<dbReference type="SMART" id="SM00322">
    <property type="entry name" value="KH"/>
    <property type="match status" value="1"/>
</dbReference>
<organism evidence="11 12">
    <name type="scientific">Solibaculum intestinale</name>
    <dbReference type="NCBI Taxonomy" id="3133165"/>
    <lineage>
        <taxon>Bacteria</taxon>
        <taxon>Bacillati</taxon>
        <taxon>Bacillota</taxon>
        <taxon>Clostridia</taxon>
        <taxon>Eubacteriales</taxon>
        <taxon>Oscillospiraceae</taxon>
        <taxon>Solibaculum</taxon>
    </lineage>
</organism>
<dbReference type="InterPro" id="IPR036456">
    <property type="entry name" value="PNPase_PH_RNA-bd_sf"/>
</dbReference>
<dbReference type="CDD" id="cd04472">
    <property type="entry name" value="S1_PNPase"/>
    <property type="match status" value="1"/>
</dbReference>
<comment type="similarity">
    <text evidence="1 8">Belongs to the polyribonucleotide nucleotidyltransferase family.</text>
</comment>
<dbReference type="EMBL" id="JBBMFD010000019">
    <property type="protein sequence ID" value="MEQ2441197.1"/>
    <property type="molecule type" value="Genomic_DNA"/>
</dbReference>
<dbReference type="PANTHER" id="PTHR11252:SF0">
    <property type="entry name" value="POLYRIBONUCLEOTIDE NUCLEOTIDYLTRANSFERASE 1, MITOCHONDRIAL"/>
    <property type="match status" value="1"/>
</dbReference>
<dbReference type="SUPFAM" id="SSF46915">
    <property type="entry name" value="Polynucleotide phosphorylase/guanosine pentaphosphate synthase (PNPase/GPSI), domain 3"/>
    <property type="match status" value="1"/>
</dbReference>
<comment type="subcellular location">
    <subcellularLocation>
        <location evidence="8">Cytoplasm</location>
    </subcellularLocation>
</comment>
<feature type="domain" description="S1 motif" evidence="10">
    <location>
        <begin position="623"/>
        <end position="691"/>
    </location>
</feature>
<dbReference type="Pfam" id="PF01138">
    <property type="entry name" value="RNase_PH"/>
    <property type="match status" value="2"/>
</dbReference>
<dbReference type="PIRSF" id="PIRSF005499">
    <property type="entry name" value="PNPase"/>
    <property type="match status" value="1"/>
</dbReference>
<dbReference type="Gene3D" id="2.40.50.140">
    <property type="entry name" value="Nucleic acid-binding proteins"/>
    <property type="match status" value="1"/>
</dbReference>
<name>A0ABV1E3J7_9FIRM</name>
<comment type="function">
    <text evidence="8">Involved in mRNA degradation. Catalyzes the phosphorolysis of single-stranded polyribonucleotides processively in the 3'- to 5'-direction.</text>
</comment>
<dbReference type="Proteomes" id="UP001489509">
    <property type="component" value="Unassembled WGS sequence"/>
</dbReference>
<dbReference type="SUPFAM" id="SSF50249">
    <property type="entry name" value="Nucleic acid-binding proteins"/>
    <property type="match status" value="1"/>
</dbReference>
<dbReference type="InterPro" id="IPR020568">
    <property type="entry name" value="Ribosomal_Su5_D2-typ_SF"/>
</dbReference>
<keyword evidence="5 8" id="KW-0479">Metal-binding</keyword>
<dbReference type="NCBIfam" id="NF008805">
    <property type="entry name" value="PRK11824.1"/>
    <property type="match status" value="1"/>
</dbReference>
<keyword evidence="2 8" id="KW-0963">Cytoplasm</keyword>
<keyword evidence="4 8" id="KW-0548">Nucleotidyltransferase</keyword>
<dbReference type="RefSeq" id="WP_349220143.1">
    <property type="nucleotide sequence ID" value="NZ_JBBMFD010000019.1"/>
</dbReference>
<dbReference type="SUPFAM" id="SSF54791">
    <property type="entry name" value="Eukaryotic type KH-domain (KH-domain type I)"/>
    <property type="match status" value="1"/>
</dbReference>
<evidence type="ECO:0000256" key="8">
    <source>
        <dbReference type="HAMAP-Rule" id="MF_01595"/>
    </source>
</evidence>
<dbReference type="Pfam" id="PF03726">
    <property type="entry name" value="PNPase"/>
    <property type="match status" value="1"/>
</dbReference>
<dbReference type="InterPro" id="IPR004087">
    <property type="entry name" value="KH_dom"/>
</dbReference>
<dbReference type="CDD" id="cd11363">
    <property type="entry name" value="RNase_PH_PNPase_1"/>
    <property type="match status" value="1"/>
</dbReference>
<evidence type="ECO:0000256" key="3">
    <source>
        <dbReference type="ARBA" id="ARBA00022679"/>
    </source>
</evidence>
<keyword evidence="12" id="KW-1185">Reference proteome</keyword>
<comment type="cofactor">
    <cofactor evidence="8">
        <name>Mg(2+)</name>
        <dbReference type="ChEBI" id="CHEBI:18420"/>
    </cofactor>
</comment>
<dbReference type="Gene3D" id="3.30.230.70">
    <property type="entry name" value="GHMP Kinase, N-terminal domain"/>
    <property type="match status" value="2"/>
</dbReference>
<dbReference type="InterPro" id="IPR036345">
    <property type="entry name" value="ExoRNase_PH_dom2_sf"/>
</dbReference>
<keyword evidence="7 8" id="KW-0694">RNA-binding</keyword>
<evidence type="ECO:0000256" key="2">
    <source>
        <dbReference type="ARBA" id="ARBA00022490"/>
    </source>
</evidence>
<feature type="binding site" evidence="8">
    <location>
        <position position="492"/>
    </location>
    <ligand>
        <name>Mg(2+)</name>
        <dbReference type="ChEBI" id="CHEBI:18420"/>
    </ligand>
</feature>
<comment type="catalytic activity">
    <reaction evidence="8">
        <text>RNA(n+1) + phosphate = RNA(n) + a ribonucleoside 5'-diphosphate</text>
        <dbReference type="Rhea" id="RHEA:22096"/>
        <dbReference type="Rhea" id="RHEA-COMP:14527"/>
        <dbReference type="Rhea" id="RHEA-COMP:17342"/>
        <dbReference type="ChEBI" id="CHEBI:43474"/>
        <dbReference type="ChEBI" id="CHEBI:57930"/>
        <dbReference type="ChEBI" id="CHEBI:140395"/>
        <dbReference type="EC" id="2.7.7.8"/>
    </reaction>
</comment>
<dbReference type="CDD" id="cd11364">
    <property type="entry name" value="RNase_PH_PNPase_2"/>
    <property type="match status" value="1"/>
</dbReference>
<dbReference type="PROSITE" id="PS50084">
    <property type="entry name" value="KH_TYPE_1"/>
    <property type="match status" value="1"/>
</dbReference>
<evidence type="ECO:0000256" key="9">
    <source>
        <dbReference type="SAM" id="MobiDB-lite"/>
    </source>
</evidence>
<dbReference type="InterPro" id="IPR015847">
    <property type="entry name" value="ExoRNase_PH_dom2"/>
</dbReference>
<reference evidence="11 12" key="1">
    <citation type="submission" date="2024-03" db="EMBL/GenBank/DDBJ databases">
        <title>Human intestinal bacterial collection.</title>
        <authorList>
            <person name="Pauvert C."/>
            <person name="Hitch T.C.A."/>
            <person name="Clavel T."/>
        </authorList>
    </citation>
    <scope>NUCLEOTIDE SEQUENCE [LARGE SCALE GENOMIC DNA]</scope>
    <source>
        <strain evidence="11 12">CLA-JM-H44</strain>
    </source>
</reference>
<feature type="region of interest" description="Disordered" evidence="9">
    <location>
        <begin position="701"/>
        <end position="728"/>
    </location>
</feature>
<evidence type="ECO:0000313" key="11">
    <source>
        <dbReference type="EMBL" id="MEQ2441197.1"/>
    </source>
</evidence>
<dbReference type="NCBIfam" id="TIGR03591">
    <property type="entry name" value="polynuc_phos"/>
    <property type="match status" value="1"/>
</dbReference>
<dbReference type="Pfam" id="PF00013">
    <property type="entry name" value="KH_1"/>
    <property type="match status" value="1"/>
</dbReference>
<evidence type="ECO:0000256" key="6">
    <source>
        <dbReference type="ARBA" id="ARBA00022842"/>
    </source>
</evidence>
<dbReference type="InterPro" id="IPR036612">
    <property type="entry name" value="KH_dom_type_1_sf"/>
</dbReference>
<dbReference type="InterPro" id="IPR012162">
    <property type="entry name" value="PNPase"/>
</dbReference>
<evidence type="ECO:0000256" key="1">
    <source>
        <dbReference type="ARBA" id="ARBA00007404"/>
    </source>
</evidence>
<dbReference type="CDD" id="cd02393">
    <property type="entry name" value="KH-I_PNPase"/>
    <property type="match status" value="1"/>
</dbReference>
<dbReference type="PANTHER" id="PTHR11252">
    <property type="entry name" value="POLYRIBONUCLEOTIDE NUCLEOTIDYLTRANSFERASE"/>
    <property type="match status" value="1"/>
</dbReference>